<name>A0A7M2WXK0_9BACT</name>
<keyword evidence="2" id="KW-0732">Signal</keyword>
<dbReference type="AlphaFoldDB" id="A0A7M2WXK0"/>
<feature type="compositionally biased region" description="Low complexity" evidence="1">
    <location>
        <begin position="126"/>
        <end position="137"/>
    </location>
</feature>
<feature type="compositionally biased region" description="Basic and acidic residues" evidence="1">
    <location>
        <begin position="78"/>
        <end position="89"/>
    </location>
</feature>
<evidence type="ECO:0008006" key="5">
    <source>
        <dbReference type="Google" id="ProtNLM"/>
    </source>
</evidence>
<evidence type="ECO:0000313" key="3">
    <source>
        <dbReference type="EMBL" id="QOV90139.1"/>
    </source>
</evidence>
<organism evidence="3 4">
    <name type="scientific">Humisphaera borealis</name>
    <dbReference type="NCBI Taxonomy" id="2807512"/>
    <lineage>
        <taxon>Bacteria</taxon>
        <taxon>Pseudomonadati</taxon>
        <taxon>Planctomycetota</taxon>
        <taxon>Phycisphaerae</taxon>
        <taxon>Tepidisphaerales</taxon>
        <taxon>Tepidisphaeraceae</taxon>
        <taxon>Humisphaera</taxon>
    </lineage>
</organism>
<dbReference type="RefSeq" id="WP_206293212.1">
    <property type="nucleotide sequence ID" value="NZ_CP063458.1"/>
</dbReference>
<evidence type="ECO:0000256" key="2">
    <source>
        <dbReference type="SAM" id="SignalP"/>
    </source>
</evidence>
<feature type="region of interest" description="Disordered" evidence="1">
    <location>
        <begin position="112"/>
        <end position="137"/>
    </location>
</feature>
<feature type="region of interest" description="Disordered" evidence="1">
    <location>
        <begin position="77"/>
        <end position="96"/>
    </location>
</feature>
<accession>A0A7M2WXK0</accession>
<reference evidence="3 4" key="1">
    <citation type="submission" date="2020-10" db="EMBL/GenBank/DDBJ databases">
        <title>Wide distribution of Phycisphaera-like planctomycetes from WD2101 soil group in peatlands and genome analysis of the first cultivated representative.</title>
        <authorList>
            <person name="Dedysh S.N."/>
            <person name="Beletsky A.V."/>
            <person name="Ivanova A."/>
            <person name="Kulichevskaya I.S."/>
            <person name="Suzina N.E."/>
            <person name="Philippov D.A."/>
            <person name="Rakitin A.L."/>
            <person name="Mardanov A.V."/>
            <person name="Ravin N.V."/>
        </authorList>
    </citation>
    <scope>NUCLEOTIDE SEQUENCE [LARGE SCALE GENOMIC DNA]</scope>
    <source>
        <strain evidence="3 4">M1803</strain>
    </source>
</reference>
<keyword evidence="4" id="KW-1185">Reference proteome</keyword>
<dbReference type="EMBL" id="CP063458">
    <property type="protein sequence ID" value="QOV90139.1"/>
    <property type="molecule type" value="Genomic_DNA"/>
</dbReference>
<evidence type="ECO:0000256" key="1">
    <source>
        <dbReference type="SAM" id="MobiDB-lite"/>
    </source>
</evidence>
<dbReference type="KEGG" id="hbs:IPV69_01835"/>
<feature type="chain" id="PRO_5033980960" description="DUF5666 domain-containing protein" evidence="2">
    <location>
        <begin position="27"/>
        <end position="361"/>
    </location>
</feature>
<dbReference type="Proteomes" id="UP000593765">
    <property type="component" value="Chromosome"/>
</dbReference>
<sequence length="361" mass="38980">MSSGMIRTFTAAVLMTALLLSGSASVLGQAKKPEPPKKPDPLVIKLESAQKGKHMGEDVLLVTGTEPLSGQKRVFAVENERPQNPKDPPKYAPNPRIKENLDKVKPGEFLKVEPKAPSGRWGGATYGNTSSSGGYGRNNNAPAPVEWLDKAEGYLISEHETEPGTFVFDGAFLDDLAVDGQKIEVYSIELIKLGRVFKCLAPMINDGKKMVPDPAIMAIGDELMKKEKGKEKKASKAVIEATINPQGDYLFVTSLDAYQAPRTGILNKLVDADIDGNKGQAIEVDEGGKTLTLVLPGKLVGKKWTTDFGMLAFAKKAKPGTPIVFKTRDTETKSYLRALELAPKEAVKKGSKETAGVETKK</sequence>
<evidence type="ECO:0000313" key="4">
    <source>
        <dbReference type="Proteomes" id="UP000593765"/>
    </source>
</evidence>
<feature type="signal peptide" evidence="2">
    <location>
        <begin position="1"/>
        <end position="26"/>
    </location>
</feature>
<protein>
    <recommendedName>
        <fullName evidence="5">DUF5666 domain-containing protein</fullName>
    </recommendedName>
</protein>
<proteinExistence type="predicted"/>
<gene>
    <name evidence="3" type="ORF">IPV69_01835</name>
</gene>